<dbReference type="OrthoDB" id="2456403at2"/>
<sequence length="178" mass="19801">MFNDHRWGFDWTELMTGVVFLVAALFVIKQPKAALLSLVFLFAIAAIISGITTIGGYTKLRRETGLRANFALVFAVIDLLVGLLFLFHAPTGIVILGYVFAFWFLIDSIERLVVASHLRTFGMGYFILSVIFDIISLILAILLILNPVFAAFSFNALVSIYFAIFGINAILIAFARRN</sequence>
<dbReference type="PANTHER" id="PTHR34989:SF1">
    <property type="entry name" value="PROTEIN HDED"/>
    <property type="match status" value="1"/>
</dbReference>
<evidence type="ECO:0000313" key="3">
    <source>
        <dbReference type="Proteomes" id="UP000289996"/>
    </source>
</evidence>
<proteinExistence type="predicted"/>
<feature type="transmembrane region" description="Helical" evidence="1">
    <location>
        <begin position="7"/>
        <end position="28"/>
    </location>
</feature>
<feature type="transmembrane region" description="Helical" evidence="1">
    <location>
        <begin position="93"/>
        <end position="113"/>
    </location>
</feature>
<feature type="transmembrane region" description="Helical" evidence="1">
    <location>
        <begin position="34"/>
        <end position="57"/>
    </location>
</feature>
<evidence type="ECO:0000256" key="1">
    <source>
        <dbReference type="SAM" id="Phobius"/>
    </source>
</evidence>
<keyword evidence="3" id="KW-1185">Reference proteome</keyword>
<dbReference type="Pfam" id="PF03729">
    <property type="entry name" value="DUF308"/>
    <property type="match status" value="2"/>
</dbReference>
<dbReference type="InterPro" id="IPR052712">
    <property type="entry name" value="Acid_resist_chaperone_HdeD"/>
</dbReference>
<dbReference type="InterPro" id="IPR005325">
    <property type="entry name" value="DUF308_memb"/>
</dbReference>
<protein>
    <submittedName>
        <fullName evidence="2">Integral membrane protein [Lactobacillus plantarum JDM1]</fullName>
    </submittedName>
</protein>
<dbReference type="GO" id="GO:0005886">
    <property type="term" value="C:plasma membrane"/>
    <property type="evidence" value="ECO:0007669"/>
    <property type="project" value="TreeGrafter"/>
</dbReference>
<gene>
    <name evidence="2" type="ORF">MUDAN_MDHGFNIF_00520</name>
</gene>
<keyword evidence="1" id="KW-0812">Transmembrane</keyword>
<dbReference type="PANTHER" id="PTHR34989">
    <property type="entry name" value="PROTEIN HDED"/>
    <property type="match status" value="1"/>
</dbReference>
<dbReference type="EMBL" id="UYIG01000112">
    <property type="protein sequence ID" value="VDG28327.1"/>
    <property type="molecule type" value="Genomic_DNA"/>
</dbReference>
<reference evidence="2 3" key="1">
    <citation type="submission" date="2018-11" db="EMBL/GenBank/DDBJ databases">
        <authorList>
            <person name="Wuyts S."/>
        </authorList>
    </citation>
    <scope>NUCLEOTIDE SEQUENCE [LARGE SCALE GENOMIC DNA]</scope>
    <source>
        <strain evidence="2">Lactobacillus mudanjiangensis AMBF249</strain>
    </source>
</reference>
<evidence type="ECO:0000313" key="2">
    <source>
        <dbReference type="EMBL" id="VDG28327.1"/>
    </source>
</evidence>
<dbReference type="RefSeq" id="WP_130845315.1">
    <property type="nucleotide sequence ID" value="NZ_BJDY01000004.1"/>
</dbReference>
<organism evidence="2 3">
    <name type="scientific">Lactiplantibacillus mudanjiangensis</name>
    <dbReference type="NCBI Taxonomy" id="1296538"/>
    <lineage>
        <taxon>Bacteria</taxon>
        <taxon>Bacillati</taxon>
        <taxon>Bacillota</taxon>
        <taxon>Bacilli</taxon>
        <taxon>Lactobacillales</taxon>
        <taxon>Lactobacillaceae</taxon>
        <taxon>Lactiplantibacillus</taxon>
    </lineage>
</organism>
<keyword evidence="1" id="KW-1133">Transmembrane helix</keyword>
<dbReference type="AlphaFoldDB" id="A0A660DX90"/>
<feature type="transmembrane region" description="Helical" evidence="1">
    <location>
        <begin position="151"/>
        <end position="175"/>
    </location>
</feature>
<keyword evidence="1" id="KW-0472">Membrane</keyword>
<accession>A0A660DX90</accession>
<feature type="transmembrane region" description="Helical" evidence="1">
    <location>
        <begin position="125"/>
        <end position="145"/>
    </location>
</feature>
<feature type="transmembrane region" description="Helical" evidence="1">
    <location>
        <begin position="69"/>
        <end position="87"/>
    </location>
</feature>
<name>A0A660DX90_9LACO</name>
<dbReference type="Proteomes" id="UP000289996">
    <property type="component" value="Unassembled WGS sequence"/>
</dbReference>